<dbReference type="InterPro" id="IPR000639">
    <property type="entry name" value="Epox_hydrolase-like"/>
</dbReference>
<organism evidence="2 3">
    <name type="scientific">Aplosporella prunicola CBS 121167</name>
    <dbReference type="NCBI Taxonomy" id="1176127"/>
    <lineage>
        <taxon>Eukaryota</taxon>
        <taxon>Fungi</taxon>
        <taxon>Dikarya</taxon>
        <taxon>Ascomycota</taxon>
        <taxon>Pezizomycotina</taxon>
        <taxon>Dothideomycetes</taxon>
        <taxon>Dothideomycetes incertae sedis</taxon>
        <taxon>Botryosphaeriales</taxon>
        <taxon>Aplosporellaceae</taxon>
        <taxon>Aplosporella</taxon>
    </lineage>
</organism>
<dbReference type="SUPFAM" id="SSF53474">
    <property type="entry name" value="alpha/beta-Hydrolases"/>
    <property type="match status" value="1"/>
</dbReference>
<proteinExistence type="predicted"/>
<dbReference type="InterPro" id="IPR050266">
    <property type="entry name" value="AB_hydrolase_sf"/>
</dbReference>
<protein>
    <recommendedName>
        <fullName evidence="1">AB hydrolase-1 domain-containing protein</fullName>
    </recommendedName>
</protein>
<feature type="domain" description="AB hydrolase-1" evidence="1">
    <location>
        <begin position="35"/>
        <end position="321"/>
    </location>
</feature>
<dbReference type="Pfam" id="PF00561">
    <property type="entry name" value="Abhydrolase_1"/>
    <property type="match status" value="1"/>
</dbReference>
<dbReference type="PRINTS" id="PR00412">
    <property type="entry name" value="EPOXHYDRLASE"/>
</dbReference>
<dbReference type="InterPro" id="IPR029058">
    <property type="entry name" value="AB_hydrolase_fold"/>
</dbReference>
<dbReference type="InterPro" id="IPR000073">
    <property type="entry name" value="AB_hydrolase_1"/>
</dbReference>
<dbReference type="Proteomes" id="UP000799438">
    <property type="component" value="Unassembled WGS sequence"/>
</dbReference>
<gene>
    <name evidence="2" type="ORF">K452DRAFT_284269</name>
</gene>
<evidence type="ECO:0000313" key="2">
    <source>
        <dbReference type="EMBL" id="KAF2144885.1"/>
    </source>
</evidence>
<keyword evidence="3" id="KW-1185">Reference proteome</keyword>
<evidence type="ECO:0000259" key="1">
    <source>
        <dbReference type="Pfam" id="PF00561"/>
    </source>
</evidence>
<dbReference type="OrthoDB" id="284184at2759"/>
<dbReference type="AlphaFoldDB" id="A0A6A6BNP3"/>
<reference evidence="2" key="1">
    <citation type="journal article" date="2020" name="Stud. Mycol.">
        <title>101 Dothideomycetes genomes: a test case for predicting lifestyles and emergence of pathogens.</title>
        <authorList>
            <person name="Haridas S."/>
            <person name="Albert R."/>
            <person name="Binder M."/>
            <person name="Bloem J."/>
            <person name="Labutti K."/>
            <person name="Salamov A."/>
            <person name="Andreopoulos B."/>
            <person name="Baker S."/>
            <person name="Barry K."/>
            <person name="Bills G."/>
            <person name="Bluhm B."/>
            <person name="Cannon C."/>
            <person name="Castanera R."/>
            <person name="Culley D."/>
            <person name="Daum C."/>
            <person name="Ezra D."/>
            <person name="Gonzalez J."/>
            <person name="Henrissat B."/>
            <person name="Kuo A."/>
            <person name="Liang C."/>
            <person name="Lipzen A."/>
            <person name="Lutzoni F."/>
            <person name="Magnuson J."/>
            <person name="Mondo S."/>
            <person name="Nolan M."/>
            <person name="Ohm R."/>
            <person name="Pangilinan J."/>
            <person name="Park H.-J."/>
            <person name="Ramirez L."/>
            <person name="Alfaro M."/>
            <person name="Sun H."/>
            <person name="Tritt A."/>
            <person name="Yoshinaga Y."/>
            <person name="Zwiers L.-H."/>
            <person name="Turgeon B."/>
            <person name="Goodwin S."/>
            <person name="Spatafora J."/>
            <person name="Crous P."/>
            <person name="Grigoriev I."/>
        </authorList>
    </citation>
    <scope>NUCLEOTIDE SEQUENCE</scope>
    <source>
        <strain evidence="2">CBS 121167</strain>
    </source>
</reference>
<sequence length="336" mass="38131">MEKLTQKTFQTSRSLTYTYYDTASVKPGTSTPEKPTLVFLHGFPDSAFLWSSVLPHFSSLPNRIIVPDLLGYGGTSKPTDPSLYNSKDMAADLKELLASEGVTKIVVIGHDWGSFLAARVWIWHPEIVVGAAFLNVPYMPPDTSKPFNLEDSLQMTEKATGFPRFAYWELFTADDGAKVSDAHLDRFWSAVHGDRENWMRDMFCVRGAFRNHLINGTDVGLKEYAKEGSKWEKEWMERMRKDRLEAPFCWYKAMADNHHYEVEKGISAEKLKVTVPAFYLGCTGDEVCLPQLIEMPRKAGLLPDLTVKVIDSGHWCTMEKPDEVGQNLLAFIKEKF</sequence>
<dbReference type="GO" id="GO:0016020">
    <property type="term" value="C:membrane"/>
    <property type="evidence" value="ECO:0007669"/>
    <property type="project" value="TreeGrafter"/>
</dbReference>
<dbReference type="PANTHER" id="PTHR43798:SF33">
    <property type="entry name" value="HYDROLASE, PUTATIVE (AFU_ORTHOLOGUE AFUA_2G14860)-RELATED"/>
    <property type="match status" value="1"/>
</dbReference>
<dbReference type="RefSeq" id="XP_033400597.1">
    <property type="nucleotide sequence ID" value="XM_033539917.1"/>
</dbReference>
<name>A0A6A6BNP3_9PEZI</name>
<dbReference type="GO" id="GO:0046464">
    <property type="term" value="P:acylglycerol catabolic process"/>
    <property type="evidence" value="ECO:0007669"/>
    <property type="project" value="TreeGrafter"/>
</dbReference>
<dbReference type="EMBL" id="ML995478">
    <property type="protein sequence ID" value="KAF2144885.1"/>
    <property type="molecule type" value="Genomic_DNA"/>
</dbReference>
<dbReference type="GO" id="GO:0047372">
    <property type="term" value="F:monoacylglycerol lipase activity"/>
    <property type="evidence" value="ECO:0007669"/>
    <property type="project" value="TreeGrafter"/>
</dbReference>
<dbReference type="PANTHER" id="PTHR43798">
    <property type="entry name" value="MONOACYLGLYCEROL LIPASE"/>
    <property type="match status" value="1"/>
</dbReference>
<accession>A0A6A6BNP3</accession>
<dbReference type="Gene3D" id="3.40.50.1820">
    <property type="entry name" value="alpha/beta hydrolase"/>
    <property type="match status" value="1"/>
</dbReference>
<evidence type="ECO:0000313" key="3">
    <source>
        <dbReference type="Proteomes" id="UP000799438"/>
    </source>
</evidence>
<dbReference type="GeneID" id="54297413"/>